<evidence type="ECO:0000313" key="5">
    <source>
        <dbReference type="Proteomes" id="UP000034539"/>
    </source>
</evidence>
<dbReference type="InterPro" id="IPR004656">
    <property type="entry name" value="HMG_CoA_Synthase"/>
</dbReference>
<dbReference type="EMBL" id="LBXN01000006">
    <property type="protein sequence ID" value="KKR34086.1"/>
    <property type="molecule type" value="Genomic_DNA"/>
</dbReference>
<evidence type="ECO:0000256" key="1">
    <source>
        <dbReference type="ARBA" id="ARBA00022679"/>
    </source>
</evidence>
<protein>
    <recommendedName>
        <fullName evidence="3">Beta-ketoacyl-[acyl-carrier-protein] synthase III C-terminal domain-containing protein</fullName>
    </recommendedName>
</protein>
<evidence type="ECO:0000256" key="2">
    <source>
        <dbReference type="ARBA" id="ARBA00023315"/>
    </source>
</evidence>
<keyword evidence="2" id="KW-0012">Acyltransferase</keyword>
<gene>
    <name evidence="4" type="ORF">UT63_C0006G0004</name>
</gene>
<dbReference type="CDD" id="cd00827">
    <property type="entry name" value="init_cond_enzymes"/>
    <property type="match status" value="1"/>
</dbReference>
<organism evidence="4 5">
    <name type="scientific">Candidatus Gottesmanbacteria bacterium GW2011_GWC2_39_8</name>
    <dbReference type="NCBI Taxonomy" id="1618450"/>
    <lineage>
        <taxon>Bacteria</taxon>
        <taxon>Candidatus Gottesmaniibacteriota</taxon>
    </lineage>
</organism>
<dbReference type="AlphaFoldDB" id="A0A0G0Q9U9"/>
<dbReference type="PATRIC" id="fig|1618450.3.peg.195"/>
<sequence length="345" mass="37015">MVGIVGYGSYIPKYRIKTTDIADVWKKDGGEISSSLGVSEKAVAGIDEDAVTLAVEAGRNALLRAGIEPLSIGGCFVGSESHPYAVNPTSTIVGDILGFGNNYMAADLEFACKAATAGMQALSGLVASGYIKYGMAIGSDTAQARPHDVLEYTAGAASSAFILGGNKSEFLAEIVDFISYTSDTPDFWRRDGIRYPSHGGRFTGEPAYFSHVISAAEKLLKKTHLSPSDFDHAVFHMPNGKFPKIAAKRLGFTPDQIKDSLIVNIIGNPYSASALTGFSRVLDVAGPDEKIFFVSYGSGAGADAFIFQTTPLLSKKRKLGPTVDDYINDKEYITYPEFLKKERKI</sequence>
<feature type="domain" description="Beta-ketoacyl-[acyl-carrier-protein] synthase III C-terminal" evidence="3">
    <location>
        <begin position="220"/>
        <end position="307"/>
    </location>
</feature>
<comment type="caution">
    <text evidence="4">The sequence shown here is derived from an EMBL/GenBank/DDBJ whole genome shotgun (WGS) entry which is preliminary data.</text>
</comment>
<accession>A0A0G0Q9U9</accession>
<dbReference type="Pfam" id="PF08541">
    <property type="entry name" value="ACP_syn_III_C"/>
    <property type="match status" value="1"/>
</dbReference>
<evidence type="ECO:0000259" key="3">
    <source>
        <dbReference type="Pfam" id="PF08541"/>
    </source>
</evidence>
<proteinExistence type="predicted"/>
<evidence type="ECO:0000313" key="4">
    <source>
        <dbReference type="EMBL" id="KKR34086.1"/>
    </source>
</evidence>
<dbReference type="InterPro" id="IPR013747">
    <property type="entry name" value="ACP_syn_III_C"/>
</dbReference>
<dbReference type="NCBIfam" id="NF003274">
    <property type="entry name" value="PRK04262.1"/>
    <property type="match status" value="1"/>
</dbReference>
<dbReference type="Gene3D" id="3.40.47.10">
    <property type="match status" value="1"/>
</dbReference>
<dbReference type="InterPro" id="IPR016039">
    <property type="entry name" value="Thiolase-like"/>
</dbReference>
<keyword evidence="1" id="KW-0808">Transferase</keyword>
<dbReference type="GO" id="GO:0044550">
    <property type="term" value="P:secondary metabolite biosynthetic process"/>
    <property type="evidence" value="ECO:0007669"/>
    <property type="project" value="TreeGrafter"/>
</dbReference>
<dbReference type="Proteomes" id="UP000034539">
    <property type="component" value="Unassembled WGS sequence"/>
</dbReference>
<name>A0A0G0Q9U9_9BACT</name>
<dbReference type="PANTHER" id="PTHR34069">
    <property type="entry name" value="3-OXOACYL-[ACYL-CARRIER-PROTEIN] SYNTHASE 3"/>
    <property type="match status" value="1"/>
</dbReference>
<dbReference type="PANTHER" id="PTHR34069:SF2">
    <property type="entry name" value="BETA-KETOACYL-[ACYL-CARRIER-PROTEIN] SYNTHASE III"/>
    <property type="match status" value="1"/>
</dbReference>
<reference evidence="4 5" key="1">
    <citation type="journal article" date="2015" name="Nature">
        <title>rRNA introns, odd ribosomes, and small enigmatic genomes across a large radiation of phyla.</title>
        <authorList>
            <person name="Brown C.T."/>
            <person name="Hug L.A."/>
            <person name="Thomas B.C."/>
            <person name="Sharon I."/>
            <person name="Castelle C.J."/>
            <person name="Singh A."/>
            <person name="Wilkins M.J."/>
            <person name="Williams K.H."/>
            <person name="Banfield J.F."/>
        </authorList>
    </citation>
    <scope>NUCLEOTIDE SEQUENCE [LARGE SCALE GENOMIC DNA]</scope>
</reference>
<dbReference type="NCBIfam" id="TIGR00748">
    <property type="entry name" value="HMG_CoA_syn_Arc"/>
    <property type="match status" value="1"/>
</dbReference>
<dbReference type="SUPFAM" id="SSF53901">
    <property type="entry name" value="Thiolase-like"/>
    <property type="match status" value="2"/>
</dbReference>
<dbReference type="GO" id="GO:0004421">
    <property type="term" value="F:hydroxymethylglutaryl-CoA synthase activity"/>
    <property type="evidence" value="ECO:0007669"/>
    <property type="project" value="InterPro"/>
</dbReference>